<comment type="caution">
    <text evidence="4">The sequence shown here is derived from an EMBL/GenBank/DDBJ whole genome shotgun (WGS) entry which is preliminary data.</text>
</comment>
<protein>
    <submittedName>
        <fullName evidence="4">Phage major capsid protein</fullName>
    </submittedName>
</protein>
<reference evidence="5" key="2">
    <citation type="journal article" date="2020" name="Plant Dis.">
        <title>A Grain Rot of Rice in Iran Caused by a Xanthomonas Strain Closely Related to X. sacchari.</title>
        <authorList>
            <person name="Mirghasempour S.A."/>
            <person name="Huang S."/>
            <person name="Studholme D.J."/>
            <person name="Brady C.L."/>
        </authorList>
    </citation>
    <scope>NUCLEOTIDE SEQUENCE</scope>
    <source>
        <strain evidence="5">SAM114</strain>
    </source>
</reference>
<evidence type="ECO:0000259" key="3">
    <source>
        <dbReference type="Pfam" id="PF05065"/>
    </source>
</evidence>
<evidence type="ECO:0000313" key="5">
    <source>
        <dbReference type="EMBL" id="MRH73346.1"/>
    </source>
</evidence>
<keyword evidence="6" id="KW-1185">Reference proteome</keyword>
<reference evidence="6 7" key="1">
    <citation type="submission" date="2019-11" db="EMBL/GenBank/DDBJ databases">
        <title>First report of rice panicle blight caused by Xanthomonas sp. in Iran.</title>
        <authorList>
            <person name="Mirghasempour S.A."/>
            <person name="Huang S."/>
            <person name="Brady C.L."/>
            <person name="Studholme D.J."/>
        </authorList>
    </citation>
    <scope>NUCLEOTIDE SEQUENCE [LARGE SCALE GENOMIC DNA]</scope>
    <source>
        <strain evidence="4 7">ASD011</strain>
        <strain evidence="6">SAM114</strain>
    </source>
</reference>
<feature type="domain" description="Phage capsid-like C-terminal" evidence="3">
    <location>
        <begin position="131"/>
        <end position="403"/>
    </location>
</feature>
<dbReference type="Proteomes" id="UP000437931">
    <property type="component" value="Unassembled WGS sequence"/>
</dbReference>
<dbReference type="InterPro" id="IPR054612">
    <property type="entry name" value="Phage_capsid-like_C"/>
</dbReference>
<accession>A0A6N7Q3P0</accession>
<dbReference type="AlphaFoldDB" id="A0A6N7Q3P0"/>
<dbReference type="Gene3D" id="3.30.2320.10">
    <property type="entry name" value="hypothetical protein PF0899 domain"/>
    <property type="match status" value="1"/>
</dbReference>
<dbReference type="InterPro" id="IPR024455">
    <property type="entry name" value="Phage_capsid"/>
</dbReference>
<evidence type="ECO:0000313" key="4">
    <source>
        <dbReference type="EMBL" id="MRG98863.1"/>
    </source>
</evidence>
<evidence type="ECO:0000256" key="1">
    <source>
        <dbReference type="ARBA" id="ARBA00004328"/>
    </source>
</evidence>
<dbReference type="EMBL" id="WJPN01000001">
    <property type="protein sequence ID" value="MRG98863.1"/>
    <property type="molecule type" value="Genomic_DNA"/>
</dbReference>
<comment type="subcellular location">
    <subcellularLocation>
        <location evidence="1">Virion</location>
    </subcellularLocation>
</comment>
<evidence type="ECO:0000313" key="6">
    <source>
        <dbReference type="Proteomes" id="UP000437931"/>
    </source>
</evidence>
<proteinExistence type="predicted"/>
<dbReference type="Gene3D" id="3.30.2400.10">
    <property type="entry name" value="Major capsid protein gp5"/>
    <property type="match status" value="1"/>
</dbReference>
<name>A0A6N7Q3P0_9XANT</name>
<sequence length="416" mass="45296">MSFNLNAERERRTNLAKETRNLLDASTGNGNAWSADDQKKYDENVAEIERIDASIERHQKVMDLTAERHMRDAGVREHDAPNDQGSGKKPSGEMKLFDKWARGGDKALTDDDWKQVNAAMSGNPAVNPEQGGYTVPTTLASQILDALKAYGGMRQVADIIRTAGGEPMQYPTSDGTSEEGEIVAENQSATDADVSFGTKGLPVYKYSSKVVTVPWELLQDSTADIAGFIEQRLQTRLGRITNRHYTVGTGTGQPMGAATAAAVGSIGAVSATPIITYDDLINLEHSVDPAYRAAGRWMFHDDMLKLVRKVKDQQGRPIFVPGYDQGNPGGAPDRLLNRDIQINQHMPSPAAGAKSILFGDFSYYKIRDVMAITMFRFNDSAYVKKGQIGFLAWMRTGGNLIDVGGALKAFQQGAAA</sequence>
<evidence type="ECO:0000256" key="2">
    <source>
        <dbReference type="SAM" id="MobiDB-lite"/>
    </source>
</evidence>
<dbReference type="Pfam" id="PF05065">
    <property type="entry name" value="Phage_capsid"/>
    <property type="match status" value="1"/>
</dbReference>
<gene>
    <name evidence="4" type="ORF">GIY21_00990</name>
    <name evidence="5" type="ORF">GIY22_01780</name>
</gene>
<evidence type="ECO:0000313" key="7">
    <source>
        <dbReference type="Proteomes" id="UP000439314"/>
    </source>
</evidence>
<dbReference type="NCBIfam" id="TIGR01554">
    <property type="entry name" value="major_cap_HK97"/>
    <property type="match status" value="1"/>
</dbReference>
<dbReference type="RefSeq" id="WP_153750364.1">
    <property type="nucleotide sequence ID" value="NZ_WJPM01000001.1"/>
</dbReference>
<dbReference type="EMBL" id="WJPM01000001">
    <property type="protein sequence ID" value="MRH73346.1"/>
    <property type="molecule type" value="Genomic_DNA"/>
</dbReference>
<feature type="region of interest" description="Disordered" evidence="2">
    <location>
        <begin position="74"/>
        <end position="94"/>
    </location>
</feature>
<organism evidence="4 7">
    <name type="scientific">Xanthomonas sontii</name>
    <dbReference type="NCBI Taxonomy" id="2650745"/>
    <lineage>
        <taxon>Bacteria</taxon>
        <taxon>Pseudomonadati</taxon>
        <taxon>Pseudomonadota</taxon>
        <taxon>Gammaproteobacteria</taxon>
        <taxon>Lysobacterales</taxon>
        <taxon>Lysobacteraceae</taxon>
        <taxon>Xanthomonas</taxon>
    </lineage>
</organism>
<dbReference type="SUPFAM" id="SSF56563">
    <property type="entry name" value="Major capsid protein gp5"/>
    <property type="match status" value="1"/>
</dbReference>
<feature type="region of interest" description="Disordered" evidence="2">
    <location>
        <begin position="17"/>
        <end position="36"/>
    </location>
</feature>
<dbReference type="Proteomes" id="UP000439314">
    <property type="component" value="Unassembled WGS sequence"/>
</dbReference>